<dbReference type="InterPro" id="IPR000214">
    <property type="entry name" value="Znf_DNA_glyclase/AP_lyase"/>
</dbReference>
<dbReference type="PROSITE" id="PS51068">
    <property type="entry name" value="FPG_CAT"/>
    <property type="match status" value="1"/>
</dbReference>
<dbReference type="Gene3D" id="1.10.8.50">
    <property type="match status" value="1"/>
</dbReference>
<evidence type="ECO:0000313" key="24">
    <source>
        <dbReference type="EMBL" id="WKW14139.1"/>
    </source>
</evidence>
<evidence type="ECO:0000256" key="6">
    <source>
        <dbReference type="ARBA" id="ARBA00012720"/>
    </source>
</evidence>
<keyword evidence="11 24" id="KW-0378">Hydrolase</keyword>
<evidence type="ECO:0000313" key="25">
    <source>
        <dbReference type="Proteomes" id="UP001229955"/>
    </source>
</evidence>
<dbReference type="InterPro" id="IPR012319">
    <property type="entry name" value="FPG_cat"/>
</dbReference>
<reference evidence="24" key="1">
    <citation type="submission" date="2023-07" db="EMBL/GenBank/DDBJ databases">
        <authorList>
            <person name="Haufschild T."/>
            <person name="Kallscheuer N."/>
            <person name="Hammer J."/>
            <person name="Kohn T."/>
            <person name="Kabuu M."/>
            <person name="Jogler M."/>
            <person name="Wohfarth N."/>
            <person name="Heuer A."/>
            <person name="Rohde M."/>
            <person name="van Teeseling M.C.F."/>
            <person name="Jogler C."/>
        </authorList>
    </citation>
    <scope>NUCLEOTIDE SEQUENCE</scope>
    <source>
        <strain evidence="23">Strain 138</strain>
        <strain evidence="24">Strain 318</strain>
    </source>
</reference>
<dbReference type="AlphaFoldDB" id="A0AA49JY03"/>
<evidence type="ECO:0000256" key="17">
    <source>
        <dbReference type="ARBA" id="ARBA00023295"/>
    </source>
</evidence>
<comment type="catalytic activity">
    <reaction evidence="1">
        <text>Hydrolysis of DNA containing ring-opened 7-methylguanine residues, releasing 2,6-diamino-4-hydroxy-5-(N-methyl)formamidopyrimidine.</text>
        <dbReference type="EC" id="3.2.2.23"/>
    </reaction>
</comment>
<keyword evidence="12" id="KW-0862">Zinc</keyword>
<evidence type="ECO:0000256" key="1">
    <source>
        <dbReference type="ARBA" id="ARBA00001668"/>
    </source>
</evidence>
<dbReference type="GO" id="GO:0003684">
    <property type="term" value="F:damaged DNA binding"/>
    <property type="evidence" value="ECO:0007669"/>
    <property type="project" value="InterPro"/>
</dbReference>
<evidence type="ECO:0000259" key="22">
    <source>
        <dbReference type="PROSITE" id="PS51068"/>
    </source>
</evidence>
<proteinExistence type="inferred from homology"/>
<evidence type="ECO:0000256" key="3">
    <source>
        <dbReference type="ARBA" id="ARBA00009409"/>
    </source>
</evidence>
<keyword evidence="25" id="KW-1185">Reference proteome</keyword>
<dbReference type="EC" id="4.2.99.18" evidence="6"/>
<protein>
    <recommendedName>
        <fullName evidence="7">Formamidopyrimidine-DNA glycosylase</fullName>
        <ecNumber evidence="5">3.2.2.23</ecNumber>
        <ecNumber evidence="6">4.2.99.18</ecNumber>
    </recommendedName>
    <alternativeName>
        <fullName evidence="18">DNA-(apurinic or apyrimidinic site) lyase MutM</fullName>
    </alternativeName>
</protein>
<dbReference type="InterPro" id="IPR015887">
    <property type="entry name" value="DNA_glyclase_Znf_dom_DNA_BS"/>
</dbReference>
<dbReference type="RefSeq" id="WP_367886929.1">
    <property type="nucleotide sequence ID" value="NZ_CP130612.1"/>
</dbReference>
<comment type="subunit">
    <text evidence="4">Monomer.</text>
</comment>
<evidence type="ECO:0000256" key="15">
    <source>
        <dbReference type="ARBA" id="ARBA00023239"/>
    </source>
</evidence>
<dbReference type="Pfam" id="PF06827">
    <property type="entry name" value="zf-FPG_IleRS"/>
    <property type="match status" value="1"/>
</dbReference>
<evidence type="ECO:0000256" key="19">
    <source>
        <dbReference type="ARBA" id="ARBA00044632"/>
    </source>
</evidence>
<evidence type="ECO:0000256" key="16">
    <source>
        <dbReference type="ARBA" id="ARBA00023268"/>
    </source>
</evidence>
<feature type="domain" description="FPG-type" evidence="21">
    <location>
        <begin position="226"/>
        <end position="260"/>
    </location>
</feature>
<keyword evidence="9" id="KW-0227">DNA damage</keyword>
<keyword evidence="10 20" id="KW-0863">Zinc-finger</keyword>
<organism evidence="24 25">
    <name type="scientific">Pseudogemmatithrix spongiicola</name>
    <dbReference type="NCBI Taxonomy" id="3062599"/>
    <lineage>
        <taxon>Bacteria</taxon>
        <taxon>Pseudomonadati</taxon>
        <taxon>Gemmatimonadota</taxon>
        <taxon>Gemmatimonadia</taxon>
        <taxon>Gemmatimonadales</taxon>
        <taxon>Gemmatimonadaceae</taxon>
        <taxon>Pseudogemmatithrix</taxon>
    </lineage>
</organism>
<sequence length="261" mass="28877">MPELPEVEFAVRRLRRAVRGREIARLRAHHPSQRRGVTSRVAAAVAGRRVARVERRGKHQLLHLDDGALLLVHFRMDGDWVFDRRDTGLPPHARVTLDFTDGRRAVLVDPRALCTLTWHAADAHPDLGLGPEPEDPALDAAAFRARLAGRRGPIKAVLLDQSVVAGVGNIYAAESLWHARISPRAAAASLTAERAARLLDGIRAALADGHVNAGRYHRGERLIPFNVYDREGEPCPRCGHPVRRIAQAGRSTYFCSRCQAR</sequence>
<dbReference type="GO" id="GO:0006284">
    <property type="term" value="P:base-excision repair"/>
    <property type="evidence" value="ECO:0007669"/>
    <property type="project" value="InterPro"/>
</dbReference>
<dbReference type="PANTHER" id="PTHR22993">
    <property type="entry name" value="FORMAMIDOPYRIMIDINE-DNA GLYCOSYLASE"/>
    <property type="match status" value="1"/>
</dbReference>
<dbReference type="Proteomes" id="UP001229955">
    <property type="component" value="Chromosome"/>
</dbReference>
<dbReference type="PROSITE" id="PS01242">
    <property type="entry name" value="ZF_FPG_1"/>
    <property type="match status" value="1"/>
</dbReference>
<dbReference type="EMBL" id="CP130613">
    <property type="protein sequence ID" value="WKW14139.1"/>
    <property type="molecule type" value="Genomic_DNA"/>
</dbReference>
<evidence type="ECO:0000259" key="21">
    <source>
        <dbReference type="PROSITE" id="PS51066"/>
    </source>
</evidence>
<evidence type="ECO:0000256" key="4">
    <source>
        <dbReference type="ARBA" id="ARBA00011245"/>
    </source>
</evidence>
<dbReference type="InterPro" id="IPR010979">
    <property type="entry name" value="Ribosomal_uS13-like_H2TH"/>
</dbReference>
<evidence type="ECO:0000256" key="14">
    <source>
        <dbReference type="ARBA" id="ARBA00023204"/>
    </source>
</evidence>
<evidence type="ECO:0000256" key="2">
    <source>
        <dbReference type="ARBA" id="ARBA00001947"/>
    </source>
</evidence>
<dbReference type="FunFam" id="1.10.8.50:FF:000003">
    <property type="entry name" value="Formamidopyrimidine-DNA glycosylase"/>
    <property type="match status" value="1"/>
</dbReference>
<dbReference type="EMBL" id="CP130612">
    <property type="protein sequence ID" value="WKW11229.1"/>
    <property type="molecule type" value="Genomic_DNA"/>
</dbReference>
<comment type="similarity">
    <text evidence="3">Belongs to the FPG family.</text>
</comment>
<dbReference type="GO" id="GO:0034039">
    <property type="term" value="F:8-oxo-7,8-dihydroguanine DNA N-glycosylase activity"/>
    <property type="evidence" value="ECO:0007669"/>
    <property type="project" value="TreeGrafter"/>
</dbReference>
<evidence type="ECO:0000256" key="18">
    <source>
        <dbReference type="ARBA" id="ARBA00030638"/>
    </source>
</evidence>
<keyword evidence="16" id="KW-0511">Multifunctional enzyme</keyword>
<dbReference type="KEGG" id="pspc:Strain318_000464"/>
<dbReference type="Gene3D" id="3.20.190.10">
    <property type="entry name" value="MutM-like, N-terminal"/>
    <property type="match status" value="1"/>
</dbReference>
<evidence type="ECO:0000313" key="23">
    <source>
        <dbReference type="EMBL" id="WKW11229.1"/>
    </source>
</evidence>
<keyword evidence="8" id="KW-0479">Metal-binding</keyword>
<evidence type="ECO:0000256" key="13">
    <source>
        <dbReference type="ARBA" id="ARBA00023125"/>
    </source>
</evidence>
<keyword evidence="14" id="KW-0234">DNA repair</keyword>
<dbReference type="Pfam" id="PF06831">
    <property type="entry name" value="H2TH"/>
    <property type="match status" value="1"/>
</dbReference>
<dbReference type="InterPro" id="IPR010663">
    <property type="entry name" value="Znf_FPG/IleRS"/>
</dbReference>
<name>A0AA49JY03_9BACT</name>
<dbReference type="GO" id="GO:0140078">
    <property type="term" value="F:class I DNA-(apurinic or apyrimidinic site) endonuclease activity"/>
    <property type="evidence" value="ECO:0007669"/>
    <property type="project" value="UniProtKB-EC"/>
</dbReference>
<dbReference type="InterPro" id="IPR035937">
    <property type="entry name" value="FPG_N"/>
</dbReference>
<feature type="domain" description="Formamidopyrimidine-DNA glycosylase catalytic" evidence="22">
    <location>
        <begin position="2"/>
        <end position="114"/>
    </location>
</feature>
<dbReference type="GO" id="GO:0008270">
    <property type="term" value="F:zinc ion binding"/>
    <property type="evidence" value="ECO:0007669"/>
    <property type="project" value="UniProtKB-KW"/>
</dbReference>
<dbReference type="PANTHER" id="PTHR22993:SF9">
    <property type="entry name" value="FORMAMIDOPYRIMIDINE-DNA GLYCOSYLASE"/>
    <property type="match status" value="1"/>
</dbReference>
<evidence type="ECO:0000256" key="9">
    <source>
        <dbReference type="ARBA" id="ARBA00022763"/>
    </source>
</evidence>
<keyword evidence="17 24" id="KW-0326">Glycosidase</keyword>
<evidence type="ECO:0000256" key="20">
    <source>
        <dbReference type="PROSITE-ProRule" id="PRU00391"/>
    </source>
</evidence>
<evidence type="ECO:0000256" key="11">
    <source>
        <dbReference type="ARBA" id="ARBA00022801"/>
    </source>
</evidence>
<dbReference type="SMART" id="SM01232">
    <property type="entry name" value="H2TH"/>
    <property type="match status" value="1"/>
</dbReference>
<evidence type="ECO:0000256" key="8">
    <source>
        <dbReference type="ARBA" id="ARBA00022723"/>
    </source>
</evidence>
<evidence type="ECO:0000256" key="5">
    <source>
        <dbReference type="ARBA" id="ARBA00012024"/>
    </source>
</evidence>
<evidence type="ECO:0000256" key="7">
    <source>
        <dbReference type="ARBA" id="ARBA00016240"/>
    </source>
</evidence>
<accession>A0AA49JY03</accession>
<dbReference type="SUPFAM" id="SSF81624">
    <property type="entry name" value="N-terminal domain of MutM-like DNA repair proteins"/>
    <property type="match status" value="1"/>
</dbReference>
<dbReference type="SUPFAM" id="SSF46946">
    <property type="entry name" value="S13-like H2TH domain"/>
    <property type="match status" value="1"/>
</dbReference>
<dbReference type="EC" id="3.2.2.23" evidence="5"/>
<dbReference type="InterPro" id="IPR015886">
    <property type="entry name" value="H2TH_FPG"/>
</dbReference>
<dbReference type="Pfam" id="PF01149">
    <property type="entry name" value="Fapy_DNA_glyco"/>
    <property type="match status" value="1"/>
</dbReference>
<keyword evidence="15 24" id="KW-0456">Lyase</keyword>
<keyword evidence="13" id="KW-0238">DNA-binding</keyword>
<evidence type="ECO:0000256" key="10">
    <source>
        <dbReference type="ARBA" id="ARBA00022771"/>
    </source>
</evidence>
<dbReference type="PROSITE" id="PS51066">
    <property type="entry name" value="ZF_FPG_2"/>
    <property type="match status" value="1"/>
</dbReference>
<gene>
    <name evidence="24" type="primary">mutM</name>
    <name evidence="23" type="ORF">Strain138_000464</name>
    <name evidence="24" type="ORF">Strain318_000464</name>
</gene>
<comment type="cofactor">
    <cofactor evidence="2">
        <name>Zn(2+)</name>
        <dbReference type="ChEBI" id="CHEBI:29105"/>
    </cofactor>
</comment>
<evidence type="ECO:0000256" key="12">
    <source>
        <dbReference type="ARBA" id="ARBA00022833"/>
    </source>
</evidence>
<accession>A0AA49JSL1</accession>
<comment type="catalytic activity">
    <reaction evidence="19">
        <text>2'-deoxyribonucleotide-(2'-deoxyribose 5'-phosphate)-2'-deoxyribonucleotide-DNA = a 3'-end 2'-deoxyribonucleotide-(2,3-dehydro-2,3-deoxyribose 5'-phosphate)-DNA + a 5'-end 5'-phospho-2'-deoxyribonucleoside-DNA + H(+)</text>
        <dbReference type="Rhea" id="RHEA:66592"/>
        <dbReference type="Rhea" id="RHEA-COMP:13180"/>
        <dbReference type="Rhea" id="RHEA-COMP:16897"/>
        <dbReference type="Rhea" id="RHEA-COMP:17067"/>
        <dbReference type="ChEBI" id="CHEBI:15378"/>
        <dbReference type="ChEBI" id="CHEBI:136412"/>
        <dbReference type="ChEBI" id="CHEBI:157695"/>
        <dbReference type="ChEBI" id="CHEBI:167181"/>
        <dbReference type="EC" id="4.2.99.18"/>
    </reaction>
</comment>
<dbReference type="InterPro" id="IPR020629">
    <property type="entry name" value="FPG_Glyclase"/>
</dbReference>
<dbReference type="SUPFAM" id="SSF57716">
    <property type="entry name" value="Glucocorticoid receptor-like (DNA-binding domain)"/>
    <property type="match status" value="1"/>
</dbReference>
<dbReference type="NCBIfam" id="NF002211">
    <property type="entry name" value="PRK01103.1"/>
    <property type="match status" value="1"/>
</dbReference>
<dbReference type="SMART" id="SM00898">
    <property type="entry name" value="Fapy_DNA_glyco"/>
    <property type="match status" value="1"/>
</dbReference>